<reference evidence="2 3" key="1">
    <citation type="submission" date="2015-07" db="EMBL/GenBank/DDBJ databases">
        <title>The genome of Melipona quadrifasciata.</title>
        <authorList>
            <person name="Pan H."/>
            <person name="Kapheim K."/>
        </authorList>
    </citation>
    <scope>NUCLEOTIDE SEQUENCE [LARGE SCALE GENOMIC DNA]</scope>
    <source>
        <strain evidence="2">0111107301</strain>
        <tissue evidence="2">Whole body</tissue>
    </source>
</reference>
<keyword evidence="3" id="KW-1185">Reference proteome</keyword>
<dbReference type="InterPro" id="IPR029526">
    <property type="entry name" value="PGBD"/>
</dbReference>
<protein>
    <recommendedName>
        <fullName evidence="1">PiggyBac transposable element-derived protein domain-containing protein</fullName>
    </recommendedName>
</protein>
<proteinExistence type="predicted"/>
<feature type="domain" description="PiggyBac transposable element-derived protein" evidence="1">
    <location>
        <begin position="2"/>
        <end position="65"/>
    </location>
</feature>
<accession>A0A0M8ZU32</accession>
<dbReference type="Proteomes" id="UP000053105">
    <property type="component" value="Unassembled WGS sequence"/>
</dbReference>
<feature type="non-terminal residue" evidence="2">
    <location>
        <position position="1"/>
    </location>
</feature>
<evidence type="ECO:0000313" key="3">
    <source>
        <dbReference type="Proteomes" id="UP000053105"/>
    </source>
</evidence>
<evidence type="ECO:0000313" key="2">
    <source>
        <dbReference type="EMBL" id="KOX69529.1"/>
    </source>
</evidence>
<dbReference type="AlphaFoldDB" id="A0A0M8ZU32"/>
<evidence type="ECO:0000259" key="1">
    <source>
        <dbReference type="Pfam" id="PF13843"/>
    </source>
</evidence>
<organism evidence="2 3">
    <name type="scientific">Melipona quadrifasciata</name>
    <dbReference type="NCBI Taxonomy" id="166423"/>
    <lineage>
        <taxon>Eukaryota</taxon>
        <taxon>Metazoa</taxon>
        <taxon>Ecdysozoa</taxon>
        <taxon>Arthropoda</taxon>
        <taxon>Hexapoda</taxon>
        <taxon>Insecta</taxon>
        <taxon>Pterygota</taxon>
        <taxon>Neoptera</taxon>
        <taxon>Endopterygota</taxon>
        <taxon>Hymenoptera</taxon>
        <taxon>Apocrita</taxon>
        <taxon>Aculeata</taxon>
        <taxon>Apoidea</taxon>
        <taxon>Anthophila</taxon>
        <taxon>Apidae</taxon>
        <taxon>Melipona</taxon>
    </lineage>
</organism>
<sequence length="95" mass="11159">NKFQTIYTLKQELSLDEGDNLILWRGRLSFRTYNSAKLTKYGILVVCEATSVYILKYIQAQGKNYRKGIKWTKKAVLYFLMLLFVTRISSPEKIK</sequence>
<gene>
    <name evidence="2" type="ORF">WN51_06539</name>
</gene>
<dbReference type="OrthoDB" id="7613120at2759"/>
<name>A0A0M8ZU32_9HYME</name>
<dbReference type="EMBL" id="KQ435886">
    <property type="protein sequence ID" value="KOX69529.1"/>
    <property type="molecule type" value="Genomic_DNA"/>
</dbReference>
<dbReference type="Pfam" id="PF13843">
    <property type="entry name" value="DDE_Tnp_1_7"/>
    <property type="match status" value="1"/>
</dbReference>
<dbReference type="STRING" id="166423.A0A0M8ZU32"/>